<dbReference type="Gene3D" id="2.10.10.10">
    <property type="entry name" value="Fibronectin, type II, collagen-binding"/>
    <property type="match status" value="1"/>
</dbReference>
<accession>A0AAV2QQN5</accession>
<dbReference type="AlphaFoldDB" id="A0AAV2QQN5"/>
<organism evidence="2 3">
    <name type="scientific">Meganyctiphanes norvegica</name>
    <name type="common">Northern krill</name>
    <name type="synonym">Thysanopoda norvegica</name>
    <dbReference type="NCBI Taxonomy" id="48144"/>
    <lineage>
        <taxon>Eukaryota</taxon>
        <taxon>Metazoa</taxon>
        <taxon>Ecdysozoa</taxon>
        <taxon>Arthropoda</taxon>
        <taxon>Crustacea</taxon>
        <taxon>Multicrustacea</taxon>
        <taxon>Malacostraca</taxon>
        <taxon>Eumalacostraca</taxon>
        <taxon>Eucarida</taxon>
        <taxon>Euphausiacea</taxon>
        <taxon>Euphausiidae</taxon>
        <taxon>Meganyctiphanes</taxon>
    </lineage>
</organism>
<feature type="signal peptide" evidence="1">
    <location>
        <begin position="1"/>
        <end position="22"/>
    </location>
</feature>
<comment type="caution">
    <text evidence="2">The sequence shown here is derived from an EMBL/GenBank/DDBJ whole genome shotgun (WGS) entry which is preliminary data.</text>
</comment>
<feature type="non-terminal residue" evidence="2">
    <location>
        <position position="1"/>
    </location>
</feature>
<proteinExistence type="predicted"/>
<dbReference type="EMBL" id="CAXKWB010010241">
    <property type="protein sequence ID" value="CAL4097330.1"/>
    <property type="molecule type" value="Genomic_DNA"/>
</dbReference>
<dbReference type="InterPro" id="IPR036943">
    <property type="entry name" value="FN_type2_sf"/>
</dbReference>
<protein>
    <submittedName>
        <fullName evidence="2">Uncharacterized protein</fullName>
    </submittedName>
</protein>
<evidence type="ECO:0000256" key="1">
    <source>
        <dbReference type="SAM" id="SignalP"/>
    </source>
</evidence>
<reference evidence="2 3" key="1">
    <citation type="submission" date="2024-05" db="EMBL/GenBank/DDBJ databases">
        <authorList>
            <person name="Wallberg A."/>
        </authorList>
    </citation>
    <scope>NUCLEOTIDE SEQUENCE [LARGE SCALE GENOMIC DNA]</scope>
</reference>
<evidence type="ECO:0000313" key="2">
    <source>
        <dbReference type="EMBL" id="CAL4097330.1"/>
    </source>
</evidence>
<keyword evidence="3" id="KW-1185">Reference proteome</keyword>
<name>A0AAV2QQN5_MEGNR</name>
<feature type="chain" id="PRO_5043483596" evidence="1">
    <location>
        <begin position="23"/>
        <end position="135"/>
    </location>
</feature>
<keyword evidence="1" id="KW-0732">Signal</keyword>
<sequence length="135" mass="14989">VTMKLLTCTVVLLALATTITTATKKKEEELLPPPPNYKFTTYGEQCVFPFKICGPVKTCKIIKKVKKPTKGHATGDCKTQYLCSEINGCWREDAYQPFRCPTSLNHDGTPAHWGICAEPDINFLAPGFDSTSNFK</sequence>
<evidence type="ECO:0000313" key="3">
    <source>
        <dbReference type="Proteomes" id="UP001497623"/>
    </source>
</evidence>
<dbReference type="Proteomes" id="UP001497623">
    <property type="component" value="Unassembled WGS sequence"/>
</dbReference>
<gene>
    <name evidence="2" type="ORF">MNOR_LOCUS15965</name>
</gene>